<dbReference type="Gene3D" id="3.40.640.10">
    <property type="entry name" value="Type I PLP-dependent aspartate aminotransferase-like (Major domain)"/>
    <property type="match status" value="1"/>
</dbReference>
<feature type="binding site" evidence="13">
    <location>
        <position position="179"/>
    </location>
    <ligand>
        <name>substrate</name>
    </ligand>
</feature>
<reference evidence="14 15" key="1">
    <citation type="submission" date="2020-10" db="EMBL/GenBank/DDBJ databases">
        <title>Wide distribution of Phycisphaera-like planctomycetes from WD2101 soil group in peatlands and genome analysis of the first cultivated representative.</title>
        <authorList>
            <person name="Dedysh S.N."/>
            <person name="Beletsky A.V."/>
            <person name="Ivanova A."/>
            <person name="Kulichevskaya I.S."/>
            <person name="Suzina N.E."/>
            <person name="Philippov D.A."/>
            <person name="Rakitin A.L."/>
            <person name="Mardanov A.V."/>
            <person name="Ravin N.V."/>
        </authorList>
    </citation>
    <scope>NUCLEOTIDE SEQUENCE [LARGE SCALE GENOMIC DNA]</scope>
    <source>
        <strain evidence="14 15">M1803</strain>
    </source>
</reference>
<dbReference type="AlphaFoldDB" id="A0A7M2WZE5"/>
<evidence type="ECO:0000256" key="12">
    <source>
        <dbReference type="ARBA" id="ARBA00060970"/>
    </source>
</evidence>
<evidence type="ECO:0000256" key="13">
    <source>
        <dbReference type="HAMAP-Rule" id="MF_00834"/>
    </source>
</evidence>
<dbReference type="FunFam" id="3.40.640.10:FF:000078">
    <property type="entry name" value="Adenosylmethionine-8-amino-7-oxononanoate aminotransferase"/>
    <property type="match status" value="1"/>
</dbReference>
<evidence type="ECO:0000313" key="14">
    <source>
        <dbReference type="EMBL" id="QOV89860.1"/>
    </source>
</evidence>
<dbReference type="UniPathway" id="UPA00078">
    <property type="reaction ID" value="UER00160"/>
</dbReference>
<dbReference type="NCBIfam" id="TIGR00508">
    <property type="entry name" value="bioA"/>
    <property type="match status" value="1"/>
</dbReference>
<keyword evidence="5 13" id="KW-0963">Cytoplasm</keyword>
<dbReference type="HAMAP" id="MF_00834">
    <property type="entry name" value="BioA"/>
    <property type="match status" value="1"/>
</dbReference>
<dbReference type="Gene3D" id="3.90.1150.10">
    <property type="entry name" value="Aspartate Aminotransferase, domain 1"/>
    <property type="match status" value="1"/>
</dbReference>
<comment type="cofactor">
    <cofactor evidence="1 13">
        <name>pyridoxal 5'-phosphate</name>
        <dbReference type="ChEBI" id="CHEBI:597326"/>
    </cofactor>
</comment>
<dbReference type="InterPro" id="IPR015422">
    <property type="entry name" value="PyrdxlP-dep_Trfase_small"/>
</dbReference>
<dbReference type="InterPro" id="IPR049704">
    <property type="entry name" value="Aminotrans_3_PPA_site"/>
</dbReference>
<evidence type="ECO:0000313" key="15">
    <source>
        <dbReference type="Proteomes" id="UP000593765"/>
    </source>
</evidence>
<dbReference type="CDD" id="cd00610">
    <property type="entry name" value="OAT_like"/>
    <property type="match status" value="1"/>
</dbReference>
<evidence type="ECO:0000256" key="2">
    <source>
        <dbReference type="ARBA" id="ARBA00004496"/>
    </source>
</evidence>
<comment type="subunit">
    <text evidence="4 13">Homodimer.</text>
</comment>
<dbReference type="InterPro" id="IPR015421">
    <property type="entry name" value="PyrdxlP-dep_Trfase_major"/>
</dbReference>
<dbReference type="GO" id="GO:0030170">
    <property type="term" value="F:pyridoxal phosphate binding"/>
    <property type="evidence" value="ECO:0007669"/>
    <property type="project" value="UniProtKB-UniRule"/>
</dbReference>
<comment type="caution">
    <text evidence="13">Lacks conserved residue(s) required for the propagation of feature annotation.</text>
</comment>
<keyword evidence="15" id="KW-1185">Reference proteome</keyword>
<evidence type="ECO:0000256" key="8">
    <source>
        <dbReference type="ARBA" id="ARBA00022691"/>
    </source>
</evidence>
<accession>A0A7M2WZE5</accession>
<evidence type="ECO:0000256" key="10">
    <source>
        <dbReference type="ARBA" id="ARBA00022898"/>
    </source>
</evidence>
<proteinExistence type="inferred from homology"/>
<dbReference type="PANTHER" id="PTHR42684:SF17">
    <property type="entry name" value="ADENOSYLMETHIONINE-8-AMINO-7-OXONONANOATE AMINOTRANSFERASE"/>
    <property type="match status" value="1"/>
</dbReference>
<feature type="binding site" evidence="13">
    <location>
        <position position="290"/>
    </location>
    <ligand>
        <name>pyridoxal 5'-phosphate</name>
        <dbReference type="ChEBI" id="CHEBI:597326"/>
    </ligand>
</feature>
<dbReference type="GO" id="GO:0009102">
    <property type="term" value="P:biotin biosynthetic process"/>
    <property type="evidence" value="ECO:0007669"/>
    <property type="project" value="UniProtKB-UniRule"/>
</dbReference>
<gene>
    <name evidence="13 14" type="primary">bioA</name>
    <name evidence="14" type="ORF">IPV69_00350</name>
</gene>
<protein>
    <recommendedName>
        <fullName evidence="13">Adenosylmethionine-8-amino-7-oxononanoate aminotransferase</fullName>
        <ecNumber evidence="13">2.6.1.62</ecNumber>
    </recommendedName>
    <alternativeName>
        <fullName evidence="13">7,8-diamino-pelargonic acid aminotransferase</fullName>
        <shortName evidence="13">DAPA AT</shortName>
        <shortName evidence="13">DAPA aminotransferase</shortName>
    </alternativeName>
    <alternativeName>
        <fullName evidence="13">7,8-diaminononanoate synthase</fullName>
        <shortName evidence="13">DANS</shortName>
    </alternativeName>
    <alternativeName>
        <fullName evidence="13">Diaminopelargonic acid synthase</fullName>
    </alternativeName>
</protein>
<dbReference type="EC" id="2.6.1.62" evidence="13"/>
<keyword evidence="10 13" id="KW-0663">Pyridoxal phosphate</keyword>
<evidence type="ECO:0000256" key="4">
    <source>
        <dbReference type="ARBA" id="ARBA00011738"/>
    </source>
</evidence>
<keyword evidence="7 13" id="KW-0808">Transferase</keyword>
<feature type="binding site" evidence="13">
    <location>
        <position position="319"/>
    </location>
    <ligand>
        <name>substrate</name>
    </ligand>
</feature>
<evidence type="ECO:0000256" key="6">
    <source>
        <dbReference type="ARBA" id="ARBA00022576"/>
    </source>
</evidence>
<feature type="modified residue" description="N6-(pyridoxal phosphate)lysine" evidence="13">
    <location>
        <position position="319"/>
    </location>
</feature>
<dbReference type="EMBL" id="CP063458">
    <property type="protein sequence ID" value="QOV89860.1"/>
    <property type="molecule type" value="Genomic_DNA"/>
</dbReference>
<comment type="similarity">
    <text evidence="12 13">Belongs to the class-III pyridoxal-phosphate-dependent aminotransferase family. BioA subfamily.</text>
</comment>
<dbReference type="PANTHER" id="PTHR42684">
    <property type="entry name" value="ADENOSYLMETHIONINE-8-AMINO-7-OXONONANOATE AMINOTRANSFERASE"/>
    <property type="match status" value="1"/>
</dbReference>
<feature type="binding site" evidence="13">
    <location>
        <position position="449"/>
    </location>
    <ligand>
        <name>substrate</name>
    </ligand>
</feature>
<dbReference type="InterPro" id="IPR015424">
    <property type="entry name" value="PyrdxlP-dep_Trfase"/>
</dbReference>
<sequence>MFGVRLPRRPTLGTRDRHPYSPVVFNAPQIKHSTQDLRRLDKQHLWHPFTPMKLWLESDPLVITAAEGMHLIDSDGRRYLDGFSSLWCNVHGHRVPEIDQAIRDQLDKVAHTTMLGFASEPATLLAERLMRIVPSSLSKVFYSDAGATATEVAFKLAAQYWFNTGKPERNEFVGFAEAYHGDTVGAMSIGRMPAFHKPYFPMLFKTHFAPTPYVYRYDVQGASDSERANVVRQHCLNALETILQQHGDRIAAVCIEPMVQGAGGMIVQPPGFLSEVARLTRHYGALLIADEVAVGFGRTGKMFACEQEQVQPDILCAAKGLTGGYLPLAATFASQQIFDAFLGEPWEGRTFYHGHTYTGNPLAAAAALASLDLFEKNKLLDHVGSTSGKLRHMLQELKELPYVGDIRQLGYMVGIELVEDKATRRSFDPRRRLGAEVCFNCRKHGVIIRPLADVIVLMPPLAMGEDDLRTIVNAVKTEIAAIRSTN</sequence>
<dbReference type="SUPFAM" id="SSF53383">
    <property type="entry name" value="PLP-dependent transferases"/>
    <property type="match status" value="1"/>
</dbReference>
<keyword evidence="8 13" id="KW-0949">S-adenosyl-L-methionine</keyword>
<dbReference type="PROSITE" id="PS00600">
    <property type="entry name" value="AA_TRANSFER_CLASS_3"/>
    <property type="match status" value="1"/>
</dbReference>
<evidence type="ECO:0000256" key="3">
    <source>
        <dbReference type="ARBA" id="ARBA00005063"/>
    </source>
</evidence>
<comment type="pathway">
    <text evidence="3 13">Cofactor biosynthesis; biotin biosynthesis; 7,8-diaminononanoate from 8-amino-7-oxononanoate (SAM route): step 1/1.</text>
</comment>
<dbReference type="InterPro" id="IPR005814">
    <property type="entry name" value="Aminotrans_3"/>
</dbReference>
<comment type="subcellular location">
    <subcellularLocation>
        <location evidence="2 13">Cytoplasm</location>
    </subcellularLocation>
</comment>
<comment type="function">
    <text evidence="13">Catalyzes the transfer of the alpha-amino group from S-adenosyl-L-methionine (SAM) to 7-keto-8-aminopelargonic acid (KAPA) to form 7,8-diaminopelargonic acid (DAPA). It is the only aminotransferase known to utilize SAM as an amino donor.</text>
</comment>
<evidence type="ECO:0000256" key="9">
    <source>
        <dbReference type="ARBA" id="ARBA00022756"/>
    </source>
</evidence>
<evidence type="ECO:0000256" key="11">
    <source>
        <dbReference type="ARBA" id="ARBA00048449"/>
    </source>
</evidence>
<evidence type="ECO:0000256" key="1">
    <source>
        <dbReference type="ARBA" id="ARBA00001933"/>
    </source>
</evidence>
<feature type="binding site" evidence="13">
    <location>
        <position position="354"/>
    </location>
    <ligand>
        <name>substrate</name>
    </ligand>
</feature>
<keyword evidence="9 13" id="KW-0093">Biotin biosynthesis</keyword>
<comment type="catalytic activity">
    <reaction evidence="11 13">
        <text>(8S)-8-amino-7-oxononanoate + S-adenosyl-L-methionine = S-adenosyl-4-methylsulfanyl-2-oxobutanoate + (7R,8S)-7,8-diammoniononanoate</text>
        <dbReference type="Rhea" id="RHEA:16861"/>
        <dbReference type="ChEBI" id="CHEBI:16490"/>
        <dbReference type="ChEBI" id="CHEBI:59789"/>
        <dbReference type="ChEBI" id="CHEBI:149468"/>
        <dbReference type="ChEBI" id="CHEBI:149469"/>
        <dbReference type="EC" id="2.6.1.62"/>
    </reaction>
</comment>
<feature type="binding site" evidence="13">
    <location>
        <begin position="146"/>
        <end position="147"/>
    </location>
    <ligand>
        <name>pyridoxal 5'-phosphate</name>
        <dbReference type="ChEBI" id="CHEBI:597326"/>
    </ligand>
</feature>
<dbReference type="KEGG" id="hbs:IPV69_00350"/>
<dbReference type="Pfam" id="PF00202">
    <property type="entry name" value="Aminotran_3"/>
    <property type="match status" value="1"/>
</dbReference>
<evidence type="ECO:0000256" key="7">
    <source>
        <dbReference type="ARBA" id="ARBA00022679"/>
    </source>
</evidence>
<dbReference type="GO" id="GO:0005737">
    <property type="term" value="C:cytoplasm"/>
    <property type="evidence" value="ECO:0007669"/>
    <property type="project" value="UniProtKB-SubCell"/>
</dbReference>
<feature type="binding site" evidence="13">
    <location>
        <begin position="355"/>
        <end position="356"/>
    </location>
    <ligand>
        <name>pyridoxal 5'-phosphate</name>
        <dbReference type="ChEBI" id="CHEBI:597326"/>
    </ligand>
</feature>
<dbReference type="InterPro" id="IPR005815">
    <property type="entry name" value="BioA"/>
</dbReference>
<evidence type="ECO:0000256" key="5">
    <source>
        <dbReference type="ARBA" id="ARBA00022490"/>
    </source>
</evidence>
<keyword evidence="6 13" id="KW-0032">Aminotransferase</keyword>
<dbReference type="GO" id="GO:0004015">
    <property type="term" value="F:adenosylmethionine-8-amino-7-oxononanoate transaminase activity"/>
    <property type="evidence" value="ECO:0007669"/>
    <property type="project" value="UniProtKB-UniRule"/>
</dbReference>
<name>A0A7M2WZE5_9BACT</name>
<feature type="site" description="Participates in the substrate recognition with KAPA and in a stacking interaction with the adenine ring of SAM" evidence="13">
    <location>
        <position position="49"/>
    </location>
</feature>
<dbReference type="Proteomes" id="UP000593765">
    <property type="component" value="Chromosome"/>
</dbReference>
<organism evidence="14 15">
    <name type="scientific">Humisphaera borealis</name>
    <dbReference type="NCBI Taxonomy" id="2807512"/>
    <lineage>
        <taxon>Bacteria</taxon>
        <taxon>Pseudomonadati</taxon>
        <taxon>Planctomycetota</taxon>
        <taxon>Phycisphaerae</taxon>
        <taxon>Tepidisphaerales</taxon>
        <taxon>Tepidisphaeraceae</taxon>
        <taxon>Humisphaera</taxon>
    </lineage>
</organism>